<dbReference type="InterPro" id="IPR036108">
    <property type="entry name" value="4pyrrol_syn_uPrphyn_synt_sf"/>
</dbReference>
<organism evidence="2 3">
    <name type="scientific">Flavobacterium terrigena</name>
    <dbReference type="NCBI Taxonomy" id="402734"/>
    <lineage>
        <taxon>Bacteria</taxon>
        <taxon>Pseudomonadati</taxon>
        <taxon>Bacteroidota</taxon>
        <taxon>Flavobacteriia</taxon>
        <taxon>Flavobacteriales</taxon>
        <taxon>Flavobacteriaceae</taxon>
        <taxon>Flavobacterium</taxon>
    </lineage>
</organism>
<dbReference type="SUPFAM" id="SSF69618">
    <property type="entry name" value="HemD-like"/>
    <property type="match status" value="1"/>
</dbReference>
<dbReference type="GO" id="GO:0006780">
    <property type="term" value="P:uroporphyrinogen III biosynthetic process"/>
    <property type="evidence" value="ECO:0007669"/>
    <property type="project" value="InterPro"/>
</dbReference>
<reference evidence="3" key="1">
    <citation type="submission" date="2016-10" db="EMBL/GenBank/DDBJ databases">
        <authorList>
            <person name="Varghese N."/>
            <person name="Submissions S."/>
        </authorList>
    </citation>
    <scope>NUCLEOTIDE SEQUENCE [LARGE SCALE GENOMIC DNA]</scope>
    <source>
        <strain evidence="3">DSM 17934</strain>
    </source>
</reference>
<dbReference type="InterPro" id="IPR003754">
    <property type="entry name" value="4pyrrol_synth_uPrphyn_synth"/>
</dbReference>
<dbReference type="InterPro" id="IPR039793">
    <property type="entry name" value="UROS/Hem4"/>
</dbReference>
<dbReference type="Pfam" id="PF02602">
    <property type="entry name" value="HEM4"/>
    <property type="match status" value="1"/>
</dbReference>
<dbReference type="GO" id="GO:0004852">
    <property type="term" value="F:uroporphyrinogen-III synthase activity"/>
    <property type="evidence" value="ECO:0007669"/>
    <property type="project" value="InterPro"/>
</dbReference>
<gene>
    <name evidence="2" type="ORF">SAMN05660918_2211</name>
</gene>
<dbReference type="PANTHER" id="PTHR12390">
    <property type="entry name" value="UROPORPHYRINOGEN III SYNTHASE"/>
    <property type="match status" value="1"/>
</dbReference>
<dbReference type="GO" id="GO:0005829">
    <property type="term" value="C:cytosol"/>
    <property type="evidence" value="ECO:0007669"/>
    <property type="project" value="TreeGrafter"/>
</dbReference>
<evidence type="ECO:0000313" key="2">
    <source>
        <dbReference type="EMBL" id="SEJ03126.1"/>
    </source>
</evidence>
<sequence>MSNLKVKTILVSQPEPKVENSPYYDLQNKFKVKIDFRPFIHVEGVPAKEVRVQKIDLNNFTAIIFTSKNSVDHFFRVAEEMRYKIPEDLKYFCQSEAVAFYLQKYVVYRKRKIYVGQKDFADLAPLIKKYKDEKFLLPNTDQLNHDVPQTLDGLKVEWKQGIFYKTVMSDLTDLKDVYYDVLAFFSPTGIKSLFKNFPDFEQNNTRIAVFGTTTQKEALDHGLRVDIMAPAPGTPSMTGALEKYVAEVNKGK</sequence>
<feature type="domain" description="Tetrapyrrole biosynthesis uroporphyrinogen III synthase" evidence="1">
    <location>
        <begin position="36"/>
        <end position="238"/>
    </location>
</feature>
<keyword evidence="3" id="KW-1185">Reference proteome</keyword>
<proteinExistence type="predicted"/>
<dbReference type="Proteomes" id="UP000199702">
    <property type="component" value="Unassembled WGS sequence"/>
</dbReference>
<dbReference type="EMBL" id="FNYA01000005">
    <property type="protein sequence ID" value="SEJ03126.1"/>
    <property type="molecule type" value="Genomic_DNA"/>
</dbReference>
<protein>
    <submittedName>
        <fullName evidence="2">Uroporphyrinogen-III synthase</fullName>
    </submittedName>
</protein>
<dbReference type="Gene3D" id="3.40.50.10090">
    <property type="match status" value="2"/>
</dbReference>
<evidence type="ECO:0000313" key="3">
    <source>
        <dbReference type="Proteomes" id="UP000199702"/>
    </source>
</evidence>
<evidence type="ECO:0000259" key="1">
    <source>
        <dbReference type="Pfam" id="PF02602"/>
    </source>
</evidence>
<accession>A0A1H6VHF2</accession>
<name>A0A1H6VHF2_9FLAO</name>
<dbReference type="PANTHER" id="PTHR12390:SF0">
    <property type="entry name" value="UROPORPHYRINOGEN-III SYNTHASE"/>
    <property type="match status" value="1"/>
</dbReference>
<dbReference type="CDD" id="cd06578">
    <property type="entry name" value="HemD"/>
    <property type="match status" value="1"/>
</dbReference>
<dbReference type="STRING" id="402734.SAMN05660918_2211"/>
<dbReference type="AlphaFoldDB" id="A0A1H6VHF2"/>